<evidence type="ECO:0000313" key="1">
    <source>
        <dbReference type="EMBL" id="QOY53012.1"/>
    </source>
</evidence>
<reference evidence="1 2" key="1">
    <citation type="submission" date="2020-05" db="EMBL/GenBank/DDBJ databases">
        <title>Sulfurimonas marisnigri, sp. nov., and Sulfurimonas baltica, sp. nov., manganese oxide reducing chemolithoautotrophs of the class Epsilonproteobacteria isolated from the pelagic redoxclines of the Black and Baltic Seas and emended description of the genus Sulfurimonas.</title>
        <authorList>
            <person name="Henkel J.V."/>
            <person name="Laudan C."/>
            <person name="Werner J."/>
            <person name="Neu T."/>
            <person name="Plewe S."/>
            <person name="Sproer C."/>
            <person name="Bunk B."/>
            <person name="Schulz-Vogt H.N."/>
        </authorList>
    </citation>
    <scope>NUCLEOTIDE SEQUENCE [LARGE SCALE GENOMIC DNA]</scope>
    <source>
        <strain evidence="1 2">GD2</strain>
    </source>
</reference>
<gene>
    <name evidence="1" type="ORF">HUE88_04835</name>
</gene>
<protein>
    <recommendedName>
        <fullName evidence="3">Outer membrane protein beta-barrel domain-containing protein</fullName>
    </recommendedName>
</protein>
<organism evidence="1 2">
    <name type="scientific">Candidatus Sulfurimonas baltica</name>
    <dbReference type="NCBI Taxonomy" id="2740404"/>
    <lineage>
        <taxon>Bacteria</taxon>
        <taxon>Pseudomonadati</taxon>
        <taxon>Campylobacterota</taxon>
        <taxon>Epsilonproteobacteria</taxon>
        <taxon>Campylobacterales</taxon>
        <taxon>Sulfurimonadaceae</taxon>
        <taxon>Sulfurimonas</taxon>
    </lineage>
</organism>
<sequence length="86" mass="9223">MDSATWSRIGYKVGASLSYVVADQIELLAGYDFKGAIWQPIEAYDGSSYTITTTSSGSGIYFGVNFWFGNAAQKAAPTSNSSEIAY</sequence>
<keyword evidence="2" id="KW-1185">Reference proteome</keyword>
<proteinExistence type="predicted"/>
<evidence type="ECO:0008006" key="3">
    <source>
        <dbReference type="Google" id="ProtNLM"/>
    </source>
</evidence>
<name>A0A7S7LX25_9BACT</name>
<dbReference type="KEGG" id="sbal:HUE88_04835"/>
<dbReference type="RefSeq" id="WP_194371656.1">
    <property type="nucleotide sequence ID" value="NZ_CP054492.1"/>
</dbReference>
<evidence type="ECO:0000313" key="2">
    <source>
        <dbReference type="Proteomes" id="UP000593994"/>
    </source>
</evidence>
<dbReference type="Proteomes" id="UP000593994">
    <property type="component" value="Chromosome"/>
</dbReference>
<dbReference type="AlphaFoldDB" id="A0A7S7LX25"/>
<dbReference type="EMBL" id="CP054492">
    <property type="protein sequence ID" value="QOY53012.1"/>
    <property type="molecule type" value="Genomic_DNA"/>
</dbReference>
<accession>A0A7S7LX25</accession>